<dbReference type="AlphaFoldDB" id="A0A8J6M801"/>
<feature type="transmembrane region" description="Helical" evidence="1">
    <location>
        <begin position="148"/>
        <end position="167"/>
    </location>
</feature>
<sequence>MKNWINRFHARLDAWGEKLCEKEIRIPVDLTVGILFFLFALAILFVMPQQVIVSDKDVVNGRAFPTLLMVVMMICCGMLIVKELYKLFTKQPLNWKVINLQTELKALAILTILVITYLLCRFTDLFVVGAVFCCLGFLVYFRCKKPSYYVITITLAVVIWACFRFVLNVEF</sequence>
<feature type="transmembrane region" description="Helical" evidence="1">
    <location>
        <begin position="63"/>
        <end position="81"/>
    </location>
</feature>
<dbReference type="InterPro" id="IPR009936">
    <property type="entry name" value="DUF1468"/>
</dbReference>
<keyword evidence="1" id="KW-0812">Transmembrane</keyword>
<dbReference type="Proteomes" id="UP000628736">
    <property type="component" value="Unassembled WGS sequence"/>
</dbReference>
<gene>
    <name evidence="3" type="ORF">H8S11_05480</name>
</gene>
<feature type="transmembrane region" description="Helical" evidence="1">
    <location>
        <begin position="28"/>
        <end position="51"/>
    </location>
</feature>
<evidence type="ECO:0000313" key="4">
    <source>
        <dbReference type="Proteomes" id="UP000628736"/>
    </source>
</evidence>
<evidence type="ECO:0000313" key="3">
    <source>
        <dbReference type="EMBL" id="MBC5722257.1"/>
    </source>
</evidence>
<name>A0A8J6M801_9FIRM</name>
<reference evidence="3" key="1">
    <citation type="submission" date="2020-08" db="EMBL/GenBank/DDBJ databases">
        <title>Genome public.</title>
        <authorList>
            <person name="Liu C."/>
            <person name="Sun Q."/>
        </authorList>
    </citation>
    <scope>NUCLEOTIDE SEQUENCE</scope>
    <source>
        <strain evidence="3">NSJ-23</strain>
    </source>
</reference>
<keyword evidence="1" id="KW-0472">Membrane</keyword>
<keyword evidence="1" id="KW-1133">Transmembrane helix</keyword>
<comment type="caution">
    <text evidence="3">The sequence shown here is derived from an EMBL/GenBank/DDBJ whole genome shotgun (WGS) entry which is preliminary data.</text>
</comment>
<feature type="domain" description="DUF1468" evidence="2">
    <location>
        <begin position="32"/>
        <end position="170"/>
    </location>
</feature>
<feature type="transmembrane region" description="Helical" evidence="1">
    <location>
        <begin position="125"/>
        <end position="141"/>
    </location>
</feature>
<proteinExistence type="predicted"/>
<evidence type="ECO:0000256" key="1">
    <source>
        <dbReference type="SAM" id="Phobius"/>
    </source>
</evidence>
<feature type="transmembrane region" description="Helical" evidence="1">
    <location>
        <begin position="102"/>
        <end position="119"/>
    </location>
</feature>
<dbReference type="Pfam" id="PF07331">
    <property type="entry name" value="TctB"/>
    <property type="match status" value="1"/>
</dbReference>
<dbReference type="RefSeq" id="WP_186852477.1">
    <property type="nucleotide sequence ID" value="NZ_JACOPO010000003.1"/>
</dbReference>
<accession>A0A8J6M801</accession>
<dbReference type="EMBL" id="JACOPO010000003">
    <property type="protein sequence ID" value="MBC5722257.1"/>
    <property type="molecule type" value="Genomic_DNA"/>
</dbReference>
<evidence type="ECO:0000259" key="2">
    <source>
        <dbReference type="Pfam" id="PF07331"/>
    </source>
</evidence>
<protein>
    <submittedName>
        <fullName evidence="3">Tripartite tricarboxylate transporter TctB family protein</fullName>
    </submittedName>
</protein>
<keyword evidence="4" id="KW-1185">Reference proteome</keyword>
<organism evidence="3 4">
    <name type="scientific">Flintibacter hominis</name>
    <dbReference type="NCBI Taxonomy" id="2763048"/>
    <lineage>
        <taxon>Bacteria</taxon>
        <taxon>Bacillati</taxon>
        <taxon>Bacillota</taxon>
        <taxon>Clostridia</taxon>
        <taxon>Eubacteriales</taxon>
        <taxon>Flintibacter</taxon>
    </lineage>
</organism>